<evidence type="ECO:0000313" key="4">
    <source>
        <dbReference type="EMBL" id="SNT17966.1"/>
    </source>
</evidence>
<dbReference type="Pfam" id="PF00583">
    <property type="entry name" value="Acetyltransf_1"/>
    <property type="match status" value="1"/>
</dbReference>
<name>A0A239KHW1_9RHOB</name>
<keyword evidence="4" id="KW-0689">Ribosomal protein</keyword>
<dbReference type="PANTHER" id="PTHR43877:SF1">
    <property type="entry name" value="ACETYLTRANSFERASE"/>
    <property type="match status" value="1"/>
</dbReference>
<dbReference type="GO" id="GO:0005840">
    <property type="term" value="C:ribosome"/>
    <property type="evidence" value="ECO:0007669"/>
    <property type="project" value="UniProtKB-KW"/>
</dbReference>
<dbReference type="Gene3D" id="3.40.630.30">
    <property type="match status" value="1"/>
</dbReference>
<dbReference type="PROSITE" id="PS51186">
    <property type="entry name" value="GNAT"/>
    <property type="match status" value="1"/>
</dbReference>
<sequence length="167" mass="18024">MSSIRDATARDVPALADLWDQAWQSSHAGLVPADLLPHRNRESFRRRLERMVGRIRLAEAPDGAPLGFCVIDSAGQGEIDQLFVTAAAQGTGVAQALLADGEARLAAAGCSRPRLLCTQGNRRAERFYARNGWTSLGPRQVPVTTDDGDMPLTCLIFEKDLEALPAA</sequence>
<organism evidence="4 5">
    <name type="scientific">Tropicimonas sediminicola</name>
    <dbReference type="NCBI Taxonomy" id="1031541"/>
    <lineage>
        <taxon>Bacteria</taxon>
        <taxon>Pseudomonadati</taxon>
        <taxon>Pseudomonadota</taxon>
        <taxon>Alphaproteobacteria</taxon>
        <taxon>Rhodobacterales</taxon>
        <taxon>Roseobacteraceae</taxon>
        <taxon>Tropicimonas</taxon>
    </lineage>
</organism>
<evidence type="ECO:0000313" key="5">
    <source>
        <dbReference type="Proteomes" id="UP000198426"/>
    </source>
</evidence>
<evidence type="ECO:0000259" key="3">
    <source>
        <dbReference type="PROSITE" id="PS51186"/>
    </source>
</evidence>
<dbReference type="InterPro" id="IPR000182">
    <property type="entry name" value="GNAT_dom"/>
</dbReference>
<keyword evidence="4" id="KW-0687">Ribonucleoprotein</keyword>
<dbReference type="AlphaFoldDB" id="A0A239KHW1"/>
<dbReference type="EMBL" id="FZOY01000007">
    <property type="protein sequence ID" value="SNT17966.1"/>
    <property type="molecule type" value="Genomic_DNA"/>
</dbReference>
<dbReference type="GO" id="GO:0016747">
    <property type="term" value="F:acyltransferase activity, transferring groups other than amino-acyl groups"/>
    <property type="evidence" value="ECO:0007669"/>
    <property type="project" value="InterPro"/>
</dbReference>
<proteinExistence type="predicted"/>
<keyword evidence="2" id="KW-0012">Acyltransferase</keyword>
<dbReference type="CDD" id="cd04301">
    <property type="entry name" value="NAT_SF"/>
    <property type="match status" value="1"/>
</dbReference>
<feature type="domain" description="N-acetyltransferase" evidence="3">
    <location>
        <begin position="2"/>
        <end position="155"/>
    </location>
</feature>
<evidence type="ECO:0000256" key="1">
    <source>
        <dbReference type="ARBA" id="ARBA00022679"/>
    </source>
</evidence>
<accession>A0A239KHW1</accession>
<keyword evidence="1" id="KW-0808">Transferase</keyword>
<evidence type="ECO:0000256" key="2">
    <source>
        <dbReference type="ARBA" id="ARBA00023315"/>
    </source>
</evidence>
<dbReference type="InterPro" id="IPR016181">
    <property type="entry name" value="Acyl_CoA_acyltransferase"/>
</dbReference>
<dbReference type="PANTHER" id="PTHR43877">
    <property type="entry name" value="AMINOALKYLPHOSPHONATE N-ACETYLTRANSFERASE-RELATED-RELATED"/>
    <property type="match status" value="1"/>
</dbReference>
<dbReference type="Proteomes" id="UP000198426">
    <property type="component" value="Unassembled WGS sequence"/>
</dbReference>
<gene>
    <name evidence="4" type="ORF">SAMN05421757_107141</name>
</gene>
<reference evidence="4 5" key="1">
    <citation type="submission" date="2017-06" db="EMBL/GenBank/DDBJ databases">
        <authorList>
            <person name="Kim H.J."/>
            <person name="Triplett B.A."/>
        </authorList>
    </citation>
    <scope>NUCLEOTIDE SEQUENCE [LARGE SCALE GENOMIC DNA]</scope>
    <source>
        <strain evidence="4 5">DSM 29339</strain>
    </source>
</reference>
<dbReference type="InterPro" id="IPR050832">
    <property type="entry name" value="Bact_Acetyltransf"/>
</dbReference>
<protein>
    <submittedName>
        <fullName evidence="4">Ribosomal protein S18 acetylase RimI</fullName>
    </submittedName>
</protein>
<keyword evidence="5" id="KW-1185">Reference proteome</keyword>
<dbReference type="SUPFAM" id="SSF55729">
    <property type="entry name" value="Acyl-CoA N-acyltransferases (Nat)"/>
    <property type="match status" value="1"/>
</dbReference>
<dbReference type="RefSeq" id="WP_176442918.1">
    <property type="nucleotide sequence ID" value="NZ_FZOY01000007.1"/>
</dbReference>